<gene>
    <name evidence="1" type="ORF">BZZ03_10980</name>
</gene>
<sequence length="512" mass="58318">MTKKKIRVLHIGKQDWTLDVNENFASQLDWSFIDPQKVDSDDLEEFISSQNGRSFEAVLCTDLLDNNLLEKIAPFIEAYGLIIDSSLSSNLLPLLKKKKLPVIINTDNKFKVLQNICENFFSGQMGSKLHTNTIKINDEFCGKREIIGEVSLTLTGDFSKLSGRNILNWQYNIGMSQRSKKLWLEYICDDDVDITMHILGTREGGDEIVMDSIYSKKEIDNGLEIEYKKNIGYLSIALSAYGKGKLQVGPLHYRDSRHGYGEYILGGRRIVDQYKQELFYYFNPGNLKPPLNVYFSGYRSAEGFEGFYMMKNLGAPFLLITDPRLEGGSFYMGSEVLENKLKNVIENCLKYLGFTSKELILSGLSMGTYGALYYSGALAPHSVIIGKPLVNVGNIAKNERIVRPGGFPTSLDILRFLTGKLDESGVKELNQRFWKKFNESNFENTQFIIAYMKNDDYDQTAYSDLVEYLSHTSSVVVGKGISGRHNDNSQAINQWFLHQYRRVLSEYFQQEV</sequence>
<dbReference type="NCBIfam" id="TIGR03712">
    <property type="entry name" value="acc_sec_asp2"/>
    <property type="match status" value="1"/>
</dbReference>
<accession>A0A252CAI4</accession>
<dbReference type="RefSeq" id="WP_086583305.1">
    <property type="nucleotide sequence ID" value="NZ_CP127854.1"/>
</dbReference>
<reference evidence="1" key="1">
    <citation type="submission" date="2017-02" db="EMBL/GenBank/DDBJ databases">
        <authorList>
            <person name="Peterson S.W."/>
        </authorList>
    </citation>
    <scope>NUCLEOTIDE SEQUENCE [LARGE SCALE GENOMIC DNA]</scope>
    <source>
        <strain evidence="1">159469</strain>
    </source>
</reference>
<dbReference type="Proteomes" id="UP000194606">
    <property type="component" value="Unassembled WGS sequence"/>
</dbReference>
<dbReference type="Pfam" id="PF16929">
    <property type="entry name" value="Asp2"/>
    <property type="match status" value="1"/>
</dbReference>
<name>A0A252CAI4_9LACT</name>
<comment type="caution">
    <text evidence="1">The sequence shown here is derived from an EMBL/GenBank/DDBJ whole genome shotgun (WGS) entry which is preliminary data.</text>
</comment>
<organism evidence="1">
    <name type="scientific">Lactococcus petauri</name>
    <dbReference type="NCBI Taxonomy" id="1940789"/>
    <lineage>
        <taxon>Bacteria</taxon>
        <taxon>Bacillati</taxon>
        <taxon>Bacillota</taxon>
        <taxon>Bacilli</taxon>
        <taxon>Lactobacillales</taxon>
        <taxon>Streptococcaceae</taxon>
        <taxon>Lactococcus</taxon>
    </lineage>
</organism>
<proteinExistence type="predicted"/>
<dbReference type="EMBL" id="MUIZ01000012">
    <property type="protein sequence ID" value="OUK02789.1"/>
    <property type="molecule type" value="Genomic_DNA"/>
</dbReference>
<dbReference type="GO" id="GO:0015031">
    <property type="term" value="P:protein transport"/>
    <property type="evidence" value="ECO:0007669"/>
    <property type="project" value="InterPro"/>
</dbReference>
<protein>
    <submittedName>
        <fullName evidence="1">Accessory Sec system protein Asp2</fullName>
    </submittedName>
</protein>
<evidence type="ECO:0000313" key="1">
    <source>
        <dbReference type="EMBL" id="OUK02789.1"/>
    </source>
</evidence>
<dbReference type="InterPro" id="IPR022267">
    <property type="entry name" value="Asp2"/>
</dbReference>
<dbReference type="AlphaFoldDB" id="A0A252CAI4"/>